<accession>A0ABQ9B1J8</accession>
<feature type="domain" description="R13L1/DRL21-like LRR repeat region" evidence="1">
    <location>
        <begin position="166"/>
        <end position="293"/>
    </location>
</feature>
<dbReference type="EMBL" id="JAPFFI010000013">
    <property type="protein sequence ID" value="KAJ6370986.1"/>
    <property type="molecule type" value="Genomic_DNA"/>
</dbReference>
<dbReference type="PANTHER" id="PTHR47186">
    <property type="entry name" value="LEUCINE-RICH REPEAT-CONTAINING PROTEIN 57"/>
    <property type="match status" value="1"/>
</dbReference>
<keyword evidence="3" id="KW-1185">Reference proteome</keyword>
<sequence>MIEECCLIEENGSRPKIPNTVRHMSMSFLDESQSLRSLRSLIFSRPLSFKVSLHNKLRTLGLRNINFKLAESIGNLKHLRYLDVSYSDIRKLPESISSLQNLQTLDLSHCLDLYMLPKKMKDMKSLIYLDLTGCFSLECMPSGMGQLGCLRKLGMFIVGKEVGHHIGELQRLNYIGGELSIKDLHNVQGLADAQNANLARKTNLQSLSLSWRDYRSSKFSEANSEDVLRALEPHSNMKKLQISGYRGSKFPDWMLESRLPNLVEISLQSCMNCEHLPPLGKLKLLKHLQLNRMGTVKCIGREMYGDGENPFPSLERLTLGEMMNLEEWETHTMGGREIFTCLRELQIKKMPQVGRVTNYSVGQISRY</sequence>
<dbReference type="Pfam" id="PF25019">
    <property type="entry name" value="LRR_R13L1-DRL21"/>
    <property type="match status" value="1"/>
</dbReference>
<proteinExistence type="predicted"/>
<dbReference type="InterPro" id="IPR056789">
    <property type="entry name" value="LRR_R13L1-DRL21"/>
</dbReference>
<dbReference type="InterPro" id="IPR032675">
    <property type="entry name" value="LRR_dom_sf"/>
</dbReference>
<name>A0ABQ9B1J8_9ROSI</name>
<evidence type="ECO:0000313" key="2">
    <source>
        <dbReference type="EMBL" id="KAJ6370986.1"/>
    </source>
</evidence>
<gene>
    <name evidence="2" type="ORF">OIU77_001488</name>
</gene>
<reference evidence="2" key="2">
    <citation type="journal article" date="2023" name="Int. J. Mol. Sci.">
        <title>De Novo Assembly and Annotation of 11 Diverse Shrub Willow (Salix) Genomes Reveals Novel Gene Organization in Sex-Linked Regions.</title>
        <authorList>
            <person name="Hyden B."/>
            <person name="Feng K."/>
            <person name="Yates T.B."/>
            <person name="Jawdy S."/>
            <person name="Cereghino C."/>
            <person name="Smart L.B."/>
            <person name="Muchero W."/>
        </authorList>
    </citation>
    <scope>NUCLEOTIDE SEQUENCE</scope>
    <source>
        <tissue evidence="2">Shoot tip</tissue>
    </source>
</reference>
<comment type="caution">
    <text evidence="2">The sequence shown here is derived from an EMBL/GenBank/DDBJ whole genome shotgun (WGS) entry which is preliminary data.</text>
</comment>
<dbReference type="PANTHER" id="PTHR47186:SF3">
    <property type="entry name" value="OS09G0267800 PROTEIN"/>
    <property type="match status" value="1"/>
</dbReference>
<evidence type="ECO:0000313" key="3">
    <source>
        <dbReference type="Proteomes" id="UP001141253"/>
    </source>
</evidence>
<dbReference type="Proteomes" id="UP001141253">
    <property type="component" value="Chromosome 17"/>
</dbReference>
<protein>
    <recommendedName>
        <fullName evidence="1">R13L1/DRL21-like LRR repeat region domain-containing protein</fullName>
    </recommendedName>
</protein>
<reference evidence="2" key="1">
    <citation type="submission" date="2022-10" db="EMBL/GenBank/DDBJ databases">
        <authorList>
            <person name="Hyden B.L."/>
            <person name="Feng K."/>
            <person name="Yates T."/>
            <person name="Jawdy S."/>
            <person name="Smart L.B."/>
            <person name="Muchero W."/>
        </authorList>
    </citation>
    <scope>NUCLEOTIDE SEQUENCE</scope>
    <source>
        <tissue evidence="2">Shoot tip</tissue>
    </source>
</reference>
<organism evidence="2 3">
    <name type="scientific">Salix suchowensis</name>
    <dbReference type="NCBI Taxonomy" id="1278906"/>
    <lineage>
        <taxon>Eukaryota</taxon>
        <taxon>Viridiplantae</taxon>
        <taxon>Streptophyta</taxon>
        <taxon>Embryophyta</taxon>
        <taxon>Tracheophyta</taxon>
        <taxon>Spermatophyta</taxon>
        <taxon>Magnoliopsida</taxon>
        <taxon>eudicotyledons</taxon>
        <taxon>Gunneridae</taxon>
        <taxon>Pentapetalae</taxon>
        <taxon>rosids</taxon>
        <taxon>fabids</taxon>
        <taxon>Malpighiales</taxon>
        <taxon>Salicaceae</taxon>
        <taxon>Saliceae</taxon>
        <taxon>Salix</taxon>
    </lineage>
</organism>
<evidence type="ECO:0000259" key="1">
    <source>
        <dbReference type="Pfam" id="PF25019"/>
    </source>
</evidence>
<dbReference type="Gene3D" id="3.80.10.10">
    <property type="entry name" value="Ribonuclease Inhibitor"/>
    <property type="match status" value="2"/>
</dbReference>
<dbReference type="SUPFAM" id="SSF52058">
    <property type="entry name" value="L domain-like"/>
    <property type="match status" value="1"/>
</dbReference>